<keyword evidence="1" id="KW-0812">Transmembrane</keyword>
<dbReference type="AlphaFoldDB" id="A0A1Q2CJ91"/>
<feature type="transmembrane region" description="Helical" evidence="1">
    <location>
        <begin position="24"/>
        <end position="45"/>
    </location>
</feature>
<evidence type="ECO:0008006" key="4">
    <source>
        <dbReference type="Google" id="ProtNLM"/>
    </source>
</evidence>
<dbReference type="STRING" id="1610493.RPIT_14365"/>
<dbReference type="KEGG" id="tfl:RPIT_14365"/>
<reference evidence="2 3" key="1">
    <citation type="journal article" date="2016" name="Int. J. Syst. Evol. Microbiol.">
        <title>Tessaracoccus flavus sp. nov., isolated from the drainage system of a lindane-producing factory.</title>
        <authorList>
            <person name="Kumari R."/>
            <person name="Singh P."/>
            <person name="Schumann P."/>
            <person name="Lal R."/>
        </authorList>
    </citation>
    <scope>NUCLEOTIDE SEQUENCE [LARGE SCALE GENOMIC DNA]</scope>
    <source>
        <strain evidence="2 3">RP1T</strain>
    </source>
</reference>
<evidence type="ECO:0000313" key="2">
    <source>
        <dbReference type="EMBL" id="AQP46189.1"/>
    </source>
</evidence>
<dbReference type="Proteomes" id="UP000188324">
    <property type="component" value="Chromosome"/>
</dbReference>
<keyword evidence="1" id="KW-0472">Membrane</keyword>
<feature type="transmembrane region" description="Helical" evidence="1">
    <location>
        <begin position="66"/>
        <end position="98"/>
    </location>
</feature>
<gene>
    <name evidence="2" type="ORF">RPIT_14365</name>
</gene>
<keyword evidence="3" id="KW-1185">Reference proteome</keyword>
<organism evidence="2 3">
    <name type="scientific">Tessaracoccus flavus</name>
    <dbReference type="NCBI Taxonomy" id="1610493"/>
    <lineage>
        <taxon>Bacteria</taxon>
        <taxon>Bacillati</taxon>
        <taxon>Actinomycetota</taxon>
        <taxon>Actinomycetes</taxon>
        <taxon>Propionibacteriales</taxon>
        <taxon>Propionibacteriaceae</taxon>
        <taxon>Tessaracoccus</taxon>
    </lineage>
</organism>
<evidence type="ECO:0000256" key="1">
    <source>
        <dbReference type="SAM" id="Phobius"/>
    </source>
</evidence>
<evidence type="ECO:0000313" key="3">
    <source>
        <dbReference type="Proteomes" id="UP000188324"/>
    </source>
</evidence>
<proteinExistence type="predicted"/>
<accession>A0A1Q2CJ91</accession>
<sequence length="100" mass="10659">MQPYGAPGYGYGYGSAEHPQASTVLLLGVGGFLFMPLWFIAWHLGGRARDEIRGGAPFRWDGNLKIGFLLGKVMGILTILGFVLSVLFMILAGGLMVLGG</sequence>
<name>A0A1Q2CJ91_9ACTN</name>
<dbReference type="EMBL" id="CP019605">
    <property type="protein sequence ID" value="AQP46189.1"/>
    <property type="molecule type" value="Genomic_DNA"/>
</dbReference>
<protein>
    <recommendedName>
        <fullName evidence="4">DUF4190 domain-containing protein</fullName>
    </recommendedName>
</protein>
<keyword evidence="1" id="KW-1133">Transmembrane helix</keyword>